<dbReference type="InterPro" id="IPR010710">
    <property type="entry name" value="DUF1289"/>
</dbReference>
<proteinExistence type="predicted"/>
<reference evidence="2" key="1">
    <citation type="journal article" date="2019" name="Int. J. Syst. Evol. Microbiol.">
        <title>The Global Catalogue of Microorganisms (GCM) 10K type strain sequencing project: providing services to taxonomists for standard genome sequencing and annotation.</title>
        <authorList>
            <consortium name="The Broad Institute Genomics Platform"/>
            <consortium name="The Broad Institute Genome Sequencing Center for Infectious Disease"/>
            <person name="Wu L."/>
            <person name="Ma J."/>
        </authorList>
    </citation>
    <scope>NUCLEOTIDE SEQUENCE [LARGE SCALE GENOMIC DNA]</scope>
    <source>
        <strain evidence="2">ZS-35-S2</strain>
    </source>
</reference>
<dbReference type="EMBL" id="JBHUIJ010000005">
    <property type="protein sequence ID" value="MFD2236638.1"/>
    <property type="molecule type" value="Genomic_DNA"/>
</dbReference>
<evidence type="ECO:0000313" key="2">
    <source>
        <dbReference type="Proteomes" id="UP001597371"/>
    </source>
</evidence>
<protein>
    <submittedName>
        <fullName evidence="1">DUF1289 domain-containing protein</fullName>
    </submittedName>
</protein>
<comment type="caution">
    <text evidence="1">The sequence shown here is derived from an EMBL/GenBank/DDBJ whole genome shotgun (WGS) entry which is preliminary data.</text>
</comment>
<name>A0ABW5CKT7_9HYPH</name>
<sequence>MSESKRAKVWKKAPSPCIGVCKFRDEGRCLGCQMTRPEKKAFKRLKKKAHKMAFFHELMGRLEARGRLAYWTRMYRRRCERRERPCPLDRLESEREAA</sequence>
<keyword evidence="2" id="KW-1185">Reference proteome</keyword>
<dbReference type="RefSeq" id="WP_209735605.1">
    <property type="nucleotide sequence ID" value="NZ_CP072611.1"/>
</dbReference>
<gene>
    <name evidence="1" type="ORF">ACFSKQ_04050</name>
</gene>
<organism evidence="1 2">
    <name type="scientific">Aureimonas populi</name>
    <dbReference type="NCBI Taxonomy" id="1701758"/>
    <lineage>
        <taxon>Bacteria</taxon>
        <taxon>Pseudomonadati</taxon>
        <taxon>Pseudomonadota</taxon>
        <taxon>Alphaproteobacteria</taxon>
        <taxon>Hyphomicrobiales</taxon>
        <taxon>Aurantimonadaceae</taxon>
        <taxon>Aureimonas</taxon>
    </lineage>
</organism>
<evidence type="ECO:0000313" key="1">
    <source>
        <dbReference type="EMBL" id="MFD2236638.1"/>
    </source>
</evidence>
<accession>A0ABW5CKT7</accession>
<dbReference type="Pfam" id="PF06945">
    <property type="entry name" value="DUF1289"/>
    <property type="match status" value="1"/>
</dbReference>
<dbReference type="Proteomes" id="UP001597371">
    <property type="component" value="Unassembled WGS sequence"/>
</dbReference>